<evidence type="ECO:0000313" key="2">
    <source>
        <dbReference type="EMBL" id="KAG9233484.1"/>
    </source>
</evidence>
<reference evidence="2" key="1">
    <citation type="journal article" date="2021" name="IMA Fungus">
        <title>Genomic characterization of three marine fungi, including Emericellopsis atlantica sp. nov. with signatures of a generalist lifestyle and marine biomass degradation.</title>
        <authorList>
            <person name="Hagestad O.C."/>
            <person name="Hou L."/>
            <person name="Andersen J.H."/>
            <person name="Hansen E.H."/>
            <person name="Altermark B."/>
            <person name="Li C."/>
            <person name="Kuhnert E."/>
            <person name="Cox R.J."/>
            <person name="Crous P.W."/>
            <person name="Spatafora J.W."/>
            <person name="Lail K."/>
            <person name="Amirebrahimi M."/>
            <person name="Lipzen A."/>
            <person name="Pangilinan J."/>
            <person name="Andreopoulos W."/>
            <person name="Hayes R.D."/>
            <person name="Ng V."/>
            <person name="Grigoriev I.V."/>
            <person name="Jackson S.A."/>
            <person name="Sutton T.D.S."/>
            <person name="Dobson A.D.W."/>
            <person name="Rama T."/>
        </authorList>
    </citation>
    <scope>NUCLEOTIDE SEQUENCE</scope>
    <source>
        <strain evidence="2">TRa018bII</strain>
    </source>
</reference>
<name>A0A9P7YGY7_9HELO</name>
<feature type="transmembrane region" description="Helical" evidence="1">
    <location>
        <begin position="57"/>
        <end position="75"/>
    </location>
</feature>
<organism evidence="2 3">
    <name type="scientific">Amylocarpus encephaloides</name>
    <dbReference type="NCBI Taxonomy" id="45428"/>
    <lineage>
        <taxon>Eukaryota</taxon>
        <taxon>Fungi</taxon>
        <taxon>Dikarya</taxon>
        <taxon>Ascomycota</taxon>
        <taxon>Pezizomycotina</taxon>
        <taxon>Leotiomycetes</taxon>
        <taxon>Helotiales</taxon>
        <taxon>Helotiales incertae sedis</taxon>
        <taxon>Amylocarpus</taxon>
    </lineage>
</organism>
<evidence type="ECO:0000256" key="1">
    <source>
        <dbReference type="SAM" id="Phobius"/>
    </source>
</evidence>
<sequence length="78" mass="9243">MWEWSRVRFPASPSFFNLFCYCHYMVFVASCCLDLFFKRELPASPTRLDKLFEFSKVASLILAFSLFGFWRPLLLCVV</sequence>
<keyword evidence="1" id="KW-0472">Membrane</keyword>
<evidence type="ECO:0000313" key="3">
    <source>
        <dbReference type="Proteomes" id="UP000824998"/>
    </source>
</evidence>
<keyword evidence="1" id="KW-0812">Transmembrane</keyword>
<keyword evidence="3" id="KW-1185">Reference proteome</keyword>
<evidence type="ECO:0008006" key="4">
    <source>
        <dbReference type="Google" id="ProtNLM"/>
    </source>
</evidence>
<protein>
    <recommendedName>
        <fullName evidence="4">Transmembrane protein</fullName>
    </recommendedName>
</protein>
<feature type="transmembrane region" description="Helical" evidence="1">
    <location>
        <begin position="15"/>
        <end position="37"/>
    </location>
</feature>
<dbReference type="OrthoDB" id="4364131at2759"/>
<keyword evidence="1" id="KW-1133">Transmembrane helix</keyword>
<dbReference type="EMBL" id="MU251498">
    <property type="protein sequence ID" value="KAG9233484.1"/>
    <property type="molecule type" value="Genomic_DNA"/>
</dbReference>
<dbReference type="AlphaFoldDB" id="A0A9P7YGY7"/>
<gene>
    <name evidence="2" type="ORF">BJ875DRAFT_463994</name>
</gene>
<accession>A0A9P7YGY7</accession>
<proteinExistence type="predicted"/>
<dbReference type="Proteomes" id="UP000824998">
    <property type="component" value="Unassembled WGS sequence"/>
</dbReference>
<comment type="caution">
    <text evidence="2">The sequence shown here is derived from an EMBL/GenBank/DDBJ whole genome shotgun (WGS) entry which is preliminary data.</text>
</comment>
<dbReference type="PROSITE" id="PS51257">
    <property type="entry name" value="PROKAR_LIPOPROTEIN"/>
    <property type="match status" value="1"/>
</dbReference>